<sequence>MFEDLDEAFGPWEDRMSCKERSIILKERSSWERALDIFKWFKRKRCYEVNVIHYNIMISILGRARKWGYVEQLRDEMIANGVVPVNSTYGTLIDAYSKGGR</sequence>
<comment type="caution">
    <text evidence="1">The sequence shown here is derived from an EMBL/GenBank/DDBJ whole genome shotgun (WGS) entry which is preliminary data.</text>
</comment>
<accession>A0ACB9R2W3</accession>
<protein>
    <submittedName>
        <fullName evidence="1">Uncharacterized protein</fullName>
    </submittedName>
</protein>
<dbReference type="EMBL" id="CM042883">
    <property type="protein sequence ID" value="KAI4372156.1"/>
    <property type="molecule type" value="Genomic_DNA"/>
</dbReference>
<name>A0ACB9R2W3_9MYRT</name>
<evidence type="ECO:0000313" key="2">
    <source>
        <dbReference type="Proteomes" id="UP001057402"/>
    </source>
</evidence>
<gene>
    <name evidence="1" type="ORF">MLD38_010427</name>
</gene>
<proteinExistence type="predicted"/>
<evidence type="ECO:0000313" key="1">
    <source>
        <dbReference type="EMBL" id="KAI4372156.1"/>
    </source>
</evidence>
<reference evidence="2" key="1">
    <citation type="journal article" date="2023" name="Front. Plant Sci.">
        <title>Chromosomal-level genome assembly of Melastoma candidum provides insights into trichome evolution.</title>
        <authorList>
            <person name="Zhong Y."/>
            <person name="Wu W."/>
            <person name="Sun C."/>
            <person name="Zou P."/>
            <person name="Liu Y."/>
            <person name="Dai S."/>
            <person name="Zhou R."/>
        </authorList>
    </citation>
    <scope>NUCLEOTIDE SEQUENCE [LARGE SCALE GENOMIC DNA]</scope>
</reference>
<keyword evidence="2" id="KW-1185">Reference proteome</keyword>
<dbReference type="Proteomes" id="UP001057402">
    <property type="component" value="Chromosome 4"/>
</dbReference>
<organism evidence="1 2">
    <name type="scientific">Melastoma candidum</name>
    <dbReference type="NCBI Taxonomy" id="119954"/>
    <lineage>
        <taxon>Eukaryota</taxon>
        <taxon>Viridiplantae</taxon>
        <taxon>Streptophyta</taxon>
        <taxon>Embryophyta</taxon>
        <taxon>Tracheophyta</taxon>
        <taxon>Spermatophyta</taxon>
        <taxon>Magnoliopsida</taxon>
        <taxon>eudicotyledons</taxon>
        <taxon>Gunneridae</taxon>
        <taxon>Pentapetalae</taxon>
        <taxon>rosids</taxon>
        <taxon>malvids</taxon>
        <taxon>Myrtales</taxon>
        <taxon>Melastomataceae</taxon>
        <taxon>Melastomatoideae</taxon>
        <taxon>Melastomateae</taxon>
        <taxon>Melastoma</taxon>
    </lineage>
</organism>